<feature type="transmembrane region" description="Helical" evidence="2">
    <location>
        <begin position="359"/>
        <end position="381"/>
    </location>
</feature>
<gene>
    <name evidence="3" type="ORF">HNP32_002188</name>
</gene>
<evidence type="ECO:0000313" key="3">
    <source>
        <dbReference type="EMBL" id="MBB4798444.1"/>
    </source>
</evidence>
<keyword evidence="4" id="KW-1185">Reference proteome</keyword>
<organism evidence="3 4">
    <name type="scientific">Brevundimonas bullata</name>
    <dbReference type="NCBI Taxonomy" id="13160"/>
    <lineage>
        <taxon>Bacteria</taxon>
        <taxon>Pseudomonadati</taxon>
        <taxon>Pseudomonadota</taxon>
        <taxon>Alphaproteobacteria</taxon>
        <taxon>Caulobacterales</taxon>
        <taxon>Caulobacteraceae</taxon>
        <taxon>Brevundimonas</taxon>
    </lineage>
</organism>
<dbReference type="Pfam" id="PF12412">
    <property type="entry name" value="DUF3667"/>
    <property type="match status" value="1"/>
</dbReference>
<name>A0A7W7IQ09_9CAUL</name>
<keyword evidence="2" id="KW-0812">Transmembrane</keyword>
<keyword evidence="2" id="KW-0472">Membrane</keyword>
<feature type="transmembrane region" description="Helical" evidence="2">
    <location>
        <begin position="265"/>
        <end position="286"/>
    </location>
</feature>
<dbReference type="EMBL" id="JACHKY010000003">
    <property type="protein sequence ID" value="MBB4798444.1"/>
    <property type="molecule type" value="Genomic_DNA"/>
</dbReference>
<protein>
    <recommendedName>
        <fullName evidence="5">DUF3667 domain-containing protein</fullName>
    </recommendedName>
</protein>
<feature type="transmembrane region" description="Helical" evidence="2">
    <location>
        <begin position="326"/>
        <end position="347"/>
    </location>
</feature>
<dbReference type="InterPro" id="IPR022134">
    <property type="entry name" value="DUF3667"/>
</dbReference>
<evidence type="ECO:0000256" key="2">
    <source>
        <dbReference type="SAM" id="Phobius"/>
    </source>
</evidence>
<accession>A0A7W7IQ09</accession>
<keyword evidence="2" id="KW-1133">Transmembrane helix</keyword>
<sequence>MIDLEAAGGAMTGGIIAGAIEKPMGQAGEHHTTCADCGAEVTGRFCSNCGQAAHVHRTLLHLGEELLHGVMHFDGRLWRTLPLLILNPGRLTREWVQGKRTRYVSPLAMFLFTLFVMFFALSFMPHQEVKLQGLPEQIAAQREAIVEAEQVVAAAQKEVDAATAAMEPSGDAPPEVNSGARAGVAAGVLAAAQAGVISEKAKLERLEHDAVEGRKDGLTPGSWQASVADIAADVGKNGEANGLTKTVAKKLKNPDLAFYKLQQTIYKFAFLLVPLSIPFVALMFLWKRGFTLYDHGVFVLYSLTFMSLLLMAVVVLATTVKGAGPAAGLVASLIVPVHMFAQLKGAYSLKIFSTLWRTIALLIFCEIAATLFIVSIIYLGLGH</sequence>
<feature type="coiled-coil region" evidence="1">
    <location>
        <begin position="138"/>
        <end position="165"/>
    </location>
</feature>
<feature type="transmembrane region" description="Helical" evidence="2">
    <location>
        <begin position="298"/>
        <end position="320"/>
    </location>
</feature>
<keyword evidence="1" id="KW-0175">Coiled coil</keyword>
<feature type="transmembrane region" description="Helical" evidence="2">
    <location>
        <begin position="103"/>
        <end position="124"/>
    </location>
</feature>
<reference evidence="3 4" key="1">
    <citation type="submission" date="2020-08" db="EMBL/GenBank/DDBJ databases">
        <title>Functional genomics of gut bacteria from endangered species of beetles.</title>
        <authorList>
            <person name="Carlos-Shanley C."/>
        </authorList>
    </citation>
    <scope>NUCLEOTIDE SEQUENCE [LARGE SCALE GENOMIC DNA]</scope>
    <source>
        <strain evidence="3 4">S00123</strain>
    </source>
</reference>
<comment type="caution">
    <text evidence="3">The sequence shown here is derived from an EMBL/GenBank/DDBJ whole genome shotgun (WGS) entry which is preliminary data.</text>
</comment>
<evidence type="ECO:0000313" key="4">
    <source>
        <dbReference type="Proteomes" id="UP000539957"/>
    </source>
</evidence>
<dbReference type="AlphaFoldDB" id="A0A7W7IQ09"/>
<evidence type="ECO:0008006" key="5">
    <source>
        <dbReference type="Google" id="ProtNLM"/>
    </source>
</evidence>
<evidence type="ECO:0000256" key="1">
    <source>
        <dbReference type="SAM" id="Coils"/>
    </source>
</evidence>
<dbReference type="Proteomes" id="UP000539957">
    <property type="component" value="Unassembled WGS sequence"/>
</dbReference>
<proteinExistence type="predicted"/>
<dbReference type="RefSeq" id="WP_311769937.1">
    <property type="nucleotide sequence ID" value="NZ_JACHKY010000003.1"/>
</dbReference>